<dbReference type="Proteomes" id="UP001060104">
    <property type="component" value="Chromosome"/>
</dbReference>
<evidence type="ECO:0000313" key="1">
    <source>
        <dbReference type="EMBL" id="CUP16317.1"/>
    </source>
</evidence>
<evidence type="ECO:0000313" key="2">
    <source>
        <dbReference type="EMBL" id="UVQ73527.1"/>
    </source>
</evidence>
<name>A0A174L1H3_9BACE</name>
<dbReference type="GeneID" id="69590138"/>
<gene>
    <name evidence="1" type="ORF">ERS852461_01983</name>
    <name evidence="2" type="ORF">NXY30_21290</name>
</gene>
<accession>A0A642MTT2</accession>
<organism evidence="1 3">
    <name type="scientific">Bacteroides faecis</name>
    <dbReference type="NCBI Taxonomy" id="674529"/>
    <lineage>
        <taxon>Bacteria</taxon>
        <taxon>Pseudomonadati</taxon>
        <taxon>Bacteroidota</taxon>
        <taxon>Bacteroidia</taxon>
        <taxon>Bacteroidales</taxon>
        <taxon>Bacteroidaceae</taxon>
        <taxon>Bacteroides</taxon>
    </lineage>
</organism>
<proteinExistence type="predicted"/>
<dbReference type="AlphaFoldDB" id="A0A174L1H3"/>
<accession>A0A174L1H3</accession>
<dbReference type="Proteomes" id="UP000095606">
    <property type="component" value="Unassembled WGS sequence"/>
</dbReference>
<dbReference type="EMBL" id="CZAE01000008">
    <property type="protein sequence ID" value="CUP16317.1"/>
    <property type="molecule type" value="Genomic_DNA"/>
</dbReference>
<reference evidence="1 3" key="1">
    <citation type="submission" date="2015-09" db="EMBL/GenBank/DDBJ databases">
        <authorList>
            <consortium name="Pathogen Informatics"/>
        </authorList>
    </citation>
    <scope>NUCLEOTIDE SEQUENCE [LARGE SCALE GENOMIC DNA]</scope>
    <source>
        <strain evidence="1 3">2789STDY5834846</strain>
    </source>
</reference>
<dbReference type="RefSeq" id="WP_130061589.1">
    <property type="nucleotide sequence ID" value="NZ_CABMFH010000013.1"/>
</dbReference>
<reference evidence="2" key="2">
    <citation type="submission" date="2022-08" db="EMBL/GenBank/DDBJ databases">
        <title>Genome Sequencing of Bacteroides fragilis Group Isolates with Nanopore Technology.</title>
        <authorList>
            <person name="Tisza M.J."/>
            <person name="Smith D."/>
            <person name="Dekker J.P."/>
        </authorList>
    </citation>
    <scope>NUCLEOTIDE SEQUENCE</scope>
    <source>
        <strain evidence="2">BFG-527</strain>
    </source>
</reference>
<keyword evidence="4" id="KW-1185">Reference proteome</keyword>
<dbReference type="EMBL" id="CP103141">
    <property type="protein sequence ID" value="UVQ73527.1"/>
    <property type="molecule type" value="Genomic_DNA"/>
</dbReference>
<evidence type="ECO:0000313" key="4">
    <source>
        <dbReference type="Proteomes" id="UP001060104"/>
    </source>
</evidence>
<evidence type="ECO:0000313" key="3">
    <source>
        <dbReference type="Proteomes" id="UP000095606"/>
    </source>
</evidence>
<protein>
    <submittedName>
        <fullName evidence="1">Uncharacterized protein</fullName>
    </submittedName>
</protein>
<sequence length="484" mass="57125">MKKQILSLILFLLIYIYIVTCTACSNRSPSTDHIEALFKEYGIRKYNYFITDDNKTLTKNNFNETTNLGEKWIETLSLPLILTKEIRNEHINEDSLLRCYMSIRSINKEKLLVKDIIHIPENQPSILPLYNENISFYMKHLIHRQFPEAYNDFYKNTLKIEEKHSWNTKNILTTTKYISSYFDEQNITEYMPIGKDIPNLFPTWYVENIYQLAGWYTFRLNKHVVLWSSMSDESQTLLCIKFIDLRKTIAIIYPNKEGLSPFDSNGNPDLLLSPIALDILKNTFEPNYCKIDFNQSKEKLCLQLKEKRKSPYIALYIKELQSHIRLASRINNHNEYQKLKEVYDTLFPHSLPCDYLKASPLTAINYVSDRMNASRYFILNEESNITIFHSNQRRKYIAKDKSTNDSIVFADKCWIIKEQSQEIIWKPAMTNNIPVQIIGVEKYDTILAPGKYIVRYESDGKHSFESWLSFPPLIDDYGIRIYKK</sequence>